<feature type="transmembrane region" description="Helical" evidence="5">
    <location>
        <begin position="262"/>
        <end position="280"/>
    </location>
</feature>
<feature type="transmembrane region" description="Helical" evidence="5">
    <location>
        <begin position="207"/>
        <end position="225"/>
    </location>
</feature>
<dbReference type="Proteomes" id="UP000019482">
    <property type="component" value="Unassembled WGS sequence"/>
</dbReference>
<feature type="transmembrane region" description="Helical" evidence="5">
    <location>
        <begin position="237"/>
        <end position="256"/>
    </location>
</feature>
<keyword evidence="3 5" id="KW-1133">Transmembrane helix</keyword>
<keyword evidence="2 5" id="KW-0812">Transmembrane</keyword>
<feature type="transmembrane region" description="Helical" evidence="5">
    <location>
        <begin position="107"/>
        <end position="125"/>
    </location>
</feature>
<dbReference type="RefSeq" id="WP_017894637.1">
    <property type="nucleotide sequence ID" value="NZ_CBXI010000023.1"/>
</dbReference>
<dbReference type="GeneID" id="29420898"/>
<dbReference type="PANTHER" id="PTHR43483">
    <property type="entry name" value="MEMBRANE TRANSPORTER PROTEIN HI_0806-RELATED"/>
    <property type="match status" value="1"/>
</dbReference>
<sequence length="288" mass="31531">MVKILLIILVIFALYFLLVFFKDYVQRLKDKEVDNKKFFIFGITGFIANFFDTLGIGSFAILTTLLKNLKLTEDRLIPGTLNVACSIPVVVESLIFITIVKVNVFTLVSMIISATIGAILGASFISKLNERKIQIGMGSALLIVAFIMFSGQINLMPSGGNATELTGIRLVIGLIGNFIFGALMTVGIGIYAPCMALVFALGMSPRVTFPVMMGSCAFLEIAASIKFVKEKSYDIRVPIPTMIFGSIGVIIAAYIVKTLPVFILKWVLIVVIVYTSIIMFRSSKHNSK</sequence>
<reference evidence="6 7" key="1">
    <citation type="journal article" date="2015" name="Genome Announc.">
        <title>Draft Genome Sequence of Clostridium tyrobutyricum Strain DIVETGP, Isolated from Cow's Milk for Grana Padano Production.</title>
        <authorList>
            <person name="Soggiu A."/>
            <person name="Piras C."/>
            <person name="Gaiarsa S."/>
            <person name="Sassera D."/>
            <person name="Roncada P."/>
            <person name="Bendixen E."/>
            <person name="Brasca M."/>
            <person name="Bonizzi L."/>
        </authorList>
    </citation>
    <scope>NUCLEOTIDE SEQUENCE [LARGE SCALE GENOMIC DNA]</scope>
    <source>
        <strain evidence="6 7">DIVETGP</strain>
    </source>
</reference>
<accession>W6N473</accession>
<comment type="subcellular location">
    <subcellularLocation>
        <location evidence="5">Cell membrane</location>
        <topology evidence="5">Multi-pass membrane protein</topology>
    </subcellularLocation>
    <subcellularLocation>
        <location evidence="1">Membrane</location>
        <topology evidence="1">Multi-pass membrane protein</topology>
    </subcellularLocation>
</comment>
<proteinExistence type="inferred from homology"/>
<evidence type="ECO:0000256" key="4">
    <source>
        <dbReference type="ARBA" id="ARBA00023136"/>
    </source>
</evidence>
<dbReference type="OrthoDB" id="357960at2"/>
<organism evidence="6 7">
    <name type="scientific">Clostridium tyrobutyricum DIVETGP</name>
    <dbReference type="NCBI Taxonomy" id="1408889"/>
    <lineage>
        <taxon>Bacteria</taxon>
        <taxon>Bacillati</taxon>
        <taxon>Bacillota</taxon>
        <taxon>Clostridia</taxon>
        <taxon>Eubacteriales</taxon>
        <taxon>Clostridiaceae</taxon>
        <taxon>Clostridium</taxon>
    </lineage>
</organism>
<feature type="transmembrane region" description="Helical" evidence="5">
    <location>
        <begin position="168"/>
        <end position="201"/>
    </location>
</feature>
<keyword evidence="4 5" id="KW-0472">Membrane</keyword>
<keyword evidence="7" id="KW-1185">Reference proteome</keyword>
<evidence type="ECO:0000256" key="5">
    <source>
        <dbReference type="RuleBase" id="RU363041"/>
    </source>
</evidence>
<name>W6N473_CLOTY</name>
<keyword evidence="5" id="KW-1003">Cell membrane</keyword>
<dbReference type="PANTHER" id="PTHR43483:SF3">
    <property type="entry name" value="MEMBRANE TRANSPORTER PROTEIN HI_0806-RELATED"/>
    <property type="match status" value="1"/>
</dbReference>
<dbReference type="GO" id="GO:0005886">
    <property type="term" value="C:plasma membrane"/>
    <property type="evidence" value="ECO:0007669"/>
    <property type="project" value="UniProtKB-SubCell"/>
</dbReference>
<feature type="transmembrane region" description="Helical" evidence="5">
    <location>
        <begin position="81"/>
        <end position="100"/>
    </location>
</feature>
<evidence type="ECO:0000256" key="1">
    <source>
        <dbReference type="ARBA" id="ARBA00004141"/>
    </source>
</evidence>
<evidence type="ECO:0000256" key="3">
    <source>
        <dbReference type="ARBA" id="ARBA00022989"/>
    </source>
</evidence>
<dbReference type="Pfam" id="PF01925">
    <property type="entry name" value="TauE"/>
    <property type="match status" value="2"/>
</dbReference>
<evidence type="ECO:0000256" key="2">
    <source>
        <dbReference type="ARBA" id="ARBA00022692"/>
    </source>
</evidence>
<comment type="similarity">
    <text evidence="5">Belongs to the 4-toluene sulfonate uptake permease (TSUP) (TC 2.A.102) family.</text>
</comment>
<feature type="transmembrane region" description="Helical" evidence="5">
    <location>
        <begin position="37"/>
        <end position="61"/>
    </location>
</feature>
<feature type="transmembrane region" description="Helical" evidence="5">
    <location>
        <begin position="6"/>
        <end position="25"/>
    </location>
</feature>
<comment type="caution">
    <text evidence="6">The sequence shown here is derived from an EMBL/GenBank/DDBJ whole genome shotgun (WGS) entry which is preliminary data.</text>
</comment>
<evidence type="ECO:0000313" key="7">
    <source>
        <dbReference type="Proteomes" id="UP000019482"/>
    </source>
</evidence>
<evidence type="ECO:0000313" key="6">
    <source>
        <dbReference type="EMBL" id="CDL91323.1"/>
    </source>
</evidence>
<dbReference type="AlphaFoldDB" id="W6N473"/>
<protein>
    <recommendedName>
        <fullName evidence="5">Probable membrane transporter protein</fullName>
    </recommendedName>
</protein>
<dbReference type="InterPro" id="IPR002781">
    <property type="entry name" value="TM_pro_TauE-like"/>
</dbReference>
<gene>
    <name evidence="6" type="ORF">CTDIVETGP_1393</name>
</gene>
<feature type="transmembrane region" description="Helical" evidence="5">
    <location>
        <begin position="137"/>
        <end position="156"/>
    </location>
</feature>
<dbReference type="EMBL" id="CBXI010000023">
    <property type="protein sequence ID" value="CDL91323.1"/>
    <property type="molecule type" value="Genomic_DNA"/>
</dbReference>